<dbReference type="PANTHER" id="PTHR11727">
    <property type="entry name" value="DIMETHYLADENOSINE TRANSFERASE"/>
    <property type="match status" value="1"/>
</dbReference>
<evidence type="ECO:0000256" key="8">
    <source>
        <dbReference type="PROSITE-ProRule" id="PRU01026"/>
    </source>
</evidence>
<dbReference type="InterPro" id="IPR023165">
    <property type="entry name" value="rRNA_Ade_diMease-like_C"/>
</dbReference>
<comment type="function">
    <text evidence="7">Specifically dimethylates two adjacent adenosines (A1518 and A1519) in the loop of a conserved hairpin near the 3'-end of 16S rRNA in the 30S particle. May play a critical role in biogenesis of 30S subunits.</text>
</comment>
<evidence type="ECO:0000259" key="9">
    <source>
        <dbReference type="SMART" id="SM00650"/>
    </source>
</evidence>
<dbReference type="InterPro" id="IPR020596">
    <property type="entry name" value="rRNA_Ade_Mease_Trfase_CS"/>
</dbReference>
<comment type="similarity">
    <text evidence="7">Belongs to the class I-like SAM-binding methyltransferase superfamily. rRNA adenine N(6)-methyltransferase family. RsmA subfamily.</text>
</comment>
<name>A0ABW1Z5R7_9BACT</name>
<evidence type="ECO:0000256" key="4">
    <source>
        <dbReference type="ARBA" id="ARBA00022679"/>
    </source>
</evidence>
<dbReference type="InterPro" id="IPR029063">
    <property type="entry name" value="SAM-dependent_MTases_sf"/>
</dbReference>
<keyword evidence="6 7" id="KW-0694">RNA-binding</keyword>
<dbReference type="EMBL" id="JBHSWI010000001">
    <property type="protein sequence ID" value="MFC6644759.1"/>
    <property type="molecule type" value="Genomic_DNA"/>
</dbReference>
<evidence type="ECO:0000256" key="1">
    <source>
        <dbReference type="ARBA" id="ARBA00022490"/>
    </source>
</evidence>
<reference evidence="11" key="1">
    <citation type="journal article" date="2019" name="Int. J. Syst. Evol. Microbiol.">
        <title>The Global Catalogue of Microorganisms (GCM) 10K type strain sequencing project: providing services to taxonomists for standard genome sequencing and annotation.</title>
        <authorList>
            <consortium name="The Broad Institute Genomics Platform"/>
            <consortium name="The Broad Institute Genome Sequencing Center for Infectious Disease"/>
            <person name="Wu L."/>
            <person name="Ma J."/>
        </authorList>
    </citation>
    <scope>NUCLEOTIDE SEQUENCE [LARGE SCALE GENOMIC DNA]</scope>
    <source>
        <strain evidence="11">CGMCC 1.16026</strain>
    </source>
</reference>
<feature type="binding site" evidence="7 8">
    <location>
        <position position="121"/>
    </location>
    <ligand>
        <name>S-adenosyl-L-methionine</name>
        <dbReference type="ChEBI" id="CHEBI:59789"/>
    </ligand>
</feature>
<dbReference type="Gene3D" id="1.10.8.100">
    <property type="entry name" value="Ribosomal RNA adenine dimethylase-like, domain 2"/>
    <property type="match status" value="1"/>
</dbReference>
<comment type="caution">
    <text evidence="10">The sequence shown here is derived from an EMBL/GenBank/DDBJ whole genome shotgun (WGS) entry which is preliminary data.</text>
</comment>
<dbReference type="HAMAP" id="MF_00607">
    <property type="entry name" value="16SrRNA_methyltr_A"/>
    <property type="match status" value="1"/>
</dbReference>
<evidence type="ECO:0000256" key="5">
    <source>
        <dbReference type="ARBA" id="ARBA00022691"/>
    </source>
</evidence>
<keyword evidence="1 7" id="KW-0963">Cytoplasm</keyword>
<evidence type="ECO:0000313" key="11">
    <source>
        <dbReference type="Proteomes" id="UP001596391"/>
    </source>
</evidence>
<evidence type="ECO:0000256" key="7">
    <source>
        <dbReference type="HAMAP-Rule" id="MF_00607"/>
    </source>
</evidence>
<dbReference type="PANTHER" id="PTHR11727:SF7">
    <property type="entry name" value="DIMETHYLADENOSINE TRANSFERASE-RELATED"/>
    <property type="match status" value="1"/>
</dbReference>
<feature type="binding site" evidence="7 8">
    <location>
        <position position="100"/>
    </location>
    <ligand>
        <name>S-adenosyl-L-methionine</name>
        <dbReference type="ChEBI" id="CHEBI:59789"/>
    </ligand>
</feature>
<dbReference type="Gene3D" id="3.40.50.150">
    <property type="entry name" value="Vaccinia Virus protein VP39"/>
    <property type="match status" value="1"/>
</dbReference>
<gene>
    <name evidence="7 10" type="primary">rsmA</name>
    <name evidence="7" type="synonym">ksgA</name>
    <name evidence="10" type="ORF">ACFQBQ_03960</name>
</gene>
<keyword evidence="11" id="KW-1185">Reference proteome</keyword>
<sequence>MPTGGPPQTPPQSDTLVPVKKPKLGQNFLVDNNACLRIADALGDVSQRTVVEIGPGHGAITKLLAPRCARLHLIEFDPALVRELTFHFRDTPHVTVHHADILQTDLAPLRTDDQSLDVVGNLPYYITSDILLHLFAAARENVVRRAVVMMQREVADRIASPPGHSEYGALSAFTQLHAHVANLFVLPPAAFDPPPDVYSTVLRLEFAPRFAELCVEPESFNKFLRAGFAQKRKTLSNNLRNANYTAAQLEAAWPEELSKTIRAEAATLEQMATLYKALA</sequence>
<comment type="catalytic activity">
    <reaction evidence="7">
        <text>adenosine(1518)/adenosine(1519) in 16S rRNA + 4 S-adenosyl-L-methionine = N(6)-dimethyladenosine(1518)/N(6)-dimethyladenosine(1519) in 16S rRNA + 4 S-adenosyl-L-homocysteine + 4 H(+)</text>
        <dbReference type="Rhea" id="RHEA:19609"/>
        <dbReference type="Rhea" id="RHEA-COMP:10232"/>
        <dbReference type="Rhea" id="RHEA-COMP:10233"/>
        <dbReference type="ChEBI" id="CHEBI:15378"/>
        <dbReference type="ChEBI" id="CHEBI:57856"/>
        <dbReference type="ChEBI" id="CHEBI:59789"/>
        <dbReference type="ChEBI" id="CHEBI:74411"/>
        <dbReference type="ChEBI" id="CHEBI:74493"/>
        <dbReference type="EC" id="2.1.1.182"/>
    </reaction>
</comment>
<dbReference type="Proteomes" id="UP001596391">
    <property type="component" value="Unassembled WGS sequence"/>
</dbReference>
<dbReference type="Pfam" id="PF00398">
    <property type="entry name" value="RrnaAD"/>
    <property type="match status" value="1"/>
</dbReference>
<keyword evidence="5 7" id="KW-0949">S-adenosyl-L-methionine</keyword>
<feature type="domain" description="Ribosomal RNA adenine methylase transferase N-terminal" evidence="9">
    <location>
        <begin position="34"/>
        <end position="208"/>
    </location>
</feature>
<dbReference type="InterPro" id="IPR011530">
    <property type="entry name" value="rRNA_adenine_dimethylase"/>
</dbReference>
<dbReference type="SUPFAM" id="SSF53335">
    <property type="entry name" value="S-adenosyl-L-methionine-dependent methyltransferases"/>
    <property type="match status" value="1"/>
</dbReference>
<protein>
    <recommendedName>
        <fullName evidence="7">Ribosomal RNA small subunit methyltransferase A</fullName>
        <ecNumber evidence="7">2.1.1.182</ecNumber>
    </recommendedName>
    <alternativeName>
        <fullName evidence="7">16S rRNA (adenine(1518)-N(6)/adenine(1519)-N(6))-dimethyltransferase</fullName>
    </alternativeName>
    <alternativeName>
        <fullName evidence="7">16S rRNA dimethyladenosine transferase</fullName>
    </alternativeName>
    <alternativeName>
        <fullName evidence="7">16S rRNA dimethylase</fullName>
    </alternativeName>
    <alternativeName>
        <fullName evidence="7">S-adenosylmethionine-6-N', N'-adenosyl(rRNA) dimethyltransferase</fullName>
    </alternativeName>
</protein>
<dbReference type="NCBIfam" id="TIGR00755">
    <property type="entry name" value="ksgA"/>
    <property type="match status" value="1"/>
</dbReference>
<keyword evidence="2 7" id="KW-0698">rRNA processing</keyword>
<dbReference type="GO" id="GO:0052908">
    <property type="term" value="F:16S rRNA (adenine(1518)-N(6)/adenine(1519)-N(6))-dimethyltransferase activity"/>
    <property type="evidence" value="ECO:0007669"/>
    <property type="project" value="UniProtKB-EC"/>
</dbReference>
<evidence type="ECO:0000256" key="3">
    <source>
        <dbReference type="ARBA" id="ARBA00022603"/>
    </source>
</evidence>
<evidence type="ECO:0000256" key="2">
    <source>
        <dbReference type="ARBA" id="ARBA00022552"/>
    </source>
</evidence>
<dbReference type="SMART" id="SM00650">
    <property type="entry name" value="rADc"/>
    <property type="match status" value="1"/>
</dbReference>
<comment type="subcellular location">
    <subcellularLocation>
        <location evidence="7">Cytoplasm</location>
    </subcellularLocation>
</comment>
<keyword evidence="3 7" id="KW-0489">Methyltransferase</keyword>
<dbReference type="RefSeq" id="WP_263372686.1">
    <property type="nucleotide sequence ID" value="NZ_JAGSYD010000006.1"/>
</dbReference>
<keyword evidence="4 7" id="KW-0808">Transferase</keyword>
<feature type="binding site" evidence="7 8">
    <location>
        <position position="27"/>
    </location>
    <ligand>
        <name>S-adenosyl-L-methionine</name>
        <dbReference type="ChEBI" id="CHEBI:59789"/>
    </ligand>
</feature>
<dbReference type="InterPro" id="IPR001737">
    <property type="entry name" value="KsgA/Erm"/>
</dbReference>
<dbReference type="EC" id="2.1.1.182" evidence="7"/>
<dbReference type="CDD" id="cd02440">
    <property type="entry name" value="AdoMet_MTases"/>
    <property type="match status" value="1"/>
</dbReference>
<feature type="binding site" evidence="7 8">
    <location>
        <position position="29"/>
    </location>
    <ligand>
        <name>S-adenosyl-L-methionine</name>
        <dbReference type="ChEBI" id="CHEBI:59789"/>
    </ligand>
</feature>
<feature type="binding site" evidence="7 8">
    <location>
        <position position="75"/>
    </location>
    <ligand>
        <name>S-adenosyl-L-methionine</name>
        <dbReference type="ChEBI" id="CHEBI:59789"/>
    </ligand>
</feature>
<feature type="binding site" evidence="7 8">
    <location>
        <position position="54"/>
    </location>
    <ligand>
        <name>S-adenosyl-L-methionine</name>
        <dbReference type="ChEBI" id="CHEBI:59789"/>
    </ligand>
</feature>
<dbReference type="PROSITE" id="PS01131">
    <property type="entry name" value="RRNA_A_DIMETH"/>
    <property type="match status" value="1"/>
</dbReference>
<dbReference type="InterPro" id="IPR020598">
    <property type="entry name" value="rRNA_Ade_methylase_Trfase_N"/>
</dbReference>
<accession>A0ABW1Z5R7</accession>
<evidence type="ECO:0000313" key="10">
    <source>
        <dbReference type="EMBL" id="MFC6644759.1"/>
    </source>
</evidence>
<proteinExistence type="inferred from homology"/>
<dbReference type="PROSITE" id="PS51689">
    <property type="entry name" value="SAM_RNA_A_N6_MT"/>
    <property type="match status" value="1"/>
</dbReference>
<organism evidence="10 11">
    <name type="scientific">Granulicella cerasi</name>
    <dbReference type="NCBI Taxonomy" id="741063"/>
    <lineage>
        <taxon>Bacteria</taxon>
        <taxon>Pseudomonadati</taxon>
        <taxon>Acidobacteriota</taxon>
        <taxon>Terriglobia</taxon>
        <taxon>Terriglobales</taxon>
        <taxon>Acidobacteriaceae</taxon>
        <taxon>Granulicella</taxon>
    </lineage>
</organism>
<evidence type="ECO:0000256" key="6">
    <source>
        <dbReference type="ARBA" id="ARBA00022884"/>
    </source>
</evidence>